<keyword evidence="2" id="KW-1185">Reference proteome</keyword>
<keyword evidence="1" id="KW-0472">Membrane</keyword>
<proteinExistence type="predicted"/>
<reference evidence="2" key="1">
    <citation type="submission" date="2012-09" db="EMBL/GenBank/DDBJ databases">
        <authorList>
            <person name="Martin A.A."/>
        </authorList>
    </citation>
    <scope>NUCLEOTIDE SEQUENCE</scope>
</reference>
<name>A0A0K0D680_ANGCA</name>
<dbReference type="Proteomes" id="UP000035642">
    <property type="component" value="Unassembled WGS sequence"/>
</dbReference>
<evidence type="ECO:0000313" key="2">
    <source>
        <dbReference type="Proteomes" id="UP000035642"/>
    </source>
</evidence>
<feature type="transmembrane region" description="Helical" evidence="1">
    <location>
        <begin position="73"/>
        <end position="98"/>
    </location>
</feature>
<keyword evidence="1" id="KW-0812">Transmembrane</keyword>
<organism evidence="2 3">
    <name type="scientific">Angiostrongylus cantonensis</name>
    <name type="common">Rat lungworm</name>
    <dbReference type="NCBI Taxonomy" id="6313"/>
    <lineage>
        <taxon>Eukaryota</taxon>
        <taxon>Metazoa</taxon>
        <taxon>Ecdysozoa</taxon>
        <taxon>Nematoda</taxon>
        <taxon>Chromadorea</taxon>
        <taxon>Rhabditida</taxon>
        <taxon>Rhabditina</taxon>
        <taxon>Rhabditomorpha</taxon>
        <taxon>Strongyloidea</taxon>
        <taxon>Metastrongylidae</taxon>
        <taxon>Angiostrongylus</taxon>
    </lineage>
</organism>
<evidence type="ECO:0000256" key="1">
    <source>
        <dbReference type="SAM" id="Phobius"/>
    </source>
</evidence>
<dbReference type="WBParaSite" id="ACAC_0000557501-mRNA-1">
    <property type="protein sequence ID" value="ACAC_0000557501-mRNA-1"/>
    <property type="gene ID" value="ACAC_0000557501"/>
</dbReference>
<reference evidence="3" key="2">
    <citation type="submission" date="2017-02" db="UniProtKB">
        <authorList>
            <consortium name="WormBaseParasite"/>
        </authorList>
    </citation>
    <scope>IDENTIFICATION</scope>
</reference>
<protein>
    <submittedName>
        <fullName evidence="3">FRIGIDA-like protein</fullName>
    </submittedName>
</protein>
<evidence type="ECO:0000313" key="3">
    <source>
        <dbReference type="WBParaSite" id="ACAC_0000557501-mRNA-1"/>
    </source>
</evidence>
<keyword evidence="1" id="KW-1133">Transmembrane helix</keyword>
<sequence length="106" mass="12178">LDRRILTDVERLQQISLGKPREKLVEETIAARWLIASEWDSIVHILLTFLGIKDRRKARQRVQDGIEHSIKGMQLLAAVALELGESYISVLGFSFGFFHQLSPMLY</sequence>
<dbReference type="STRING" id="6313.A0A0K0D680"/>
<accession>A0A0K0D680</accession>
<dbReference type="AlphaFoldDB" id="A0A0K0D680"/>